<dbReference type="EMBL" id="PQXH01000221">
    <property type="protein sequence ID" value="TGO08194.1"/>
    <property type="molecule type" value="Genomic_DNA"/>
</dbReference>
<reference evidence="2 3" key="1">
    <citation type="submission" date="2017-12" db="EMBL/GenBank/DDBJ databases">
        <title>Comparative genomics of Botrytis spp.</title>
        <authorList>
            <person name="Valero-Jimenez C.A."/>
            <person name="Tapia P."/>
            <person name="Veloso J."/>
            <person name="Silva-Moreno E."/>
            <person name="Staats M."/>
            <person name="Valdes J.H."/>
            <person name="Van Kan J.A.L."/>
        </authorList>
    </citation>
    <scope>NUCLEOTIDE SEQUENCE [LARGE SCALE GENOMIC DNA]</scope>
    <source>
        <strain evidence="2 3">Bt9001</strain>
    </source>
</reference>
<protein>
    <submittedName>
        <fullName evidence="2">Uncharacterized protein</fullName>
    </submittedName>
</protein>
<sequence length="135" mass="15162">MSSSDSKYCKQRIAERGAECGQAIPLSKTMCDECFCRIDAAYTDWGQSLENRPAKHKRPRGADNKVAPSSNELQMPRDTKETSKTDPGFQALLRPSDHRRKTKGDKGTSRRQMSGASVQTQARTKHHSDLSNHRQ</sequence>
<proteinExistence type="predicted"/>
<keyword evidence="3" id="KW-1185">Reference proteome</keyword>
<gene>
    <name evidence="2" type="ORF">BTUL_0221g00100</name>
</gene>
<name>A0A4Z1E7P4_9HELO</name>
<evidence type="ECO:0000313" key="3">
    <source>
        <dbReference type="Proteomes" id="UP000297777"/>
    </source>
</evidence>
<feature type="region of interest" description="Disordered" evidence="1">
    <location>
        <begin position="46"/>
        <end position="135"/>
    </location>
</feature>
<evidence type="ECO:0000256" key="1">
    <source>
        <dbReference type="SAM" id="MobiDB-lite"/>
    </source>
</evidence>
<comment type="caution">
    <text evidence="2">The sequence shown here is derived from an EMBL/GenBank/DDBJ whole genome shotgun (WGS) entry which is preliminary data.</text>
</comment>
<evidence type="ECO:0000313" key="2">
    <source>
        <dbReference type="EMBL" id="TGO08194.1"/>
    </source>
</evidence>
<organism evidence="2 3">
    <name type="scientific">Botrytis tulipae</name>
    <dbReference type="NCBI Taxonomy" id="87230"/>
    <lineage>
        <taxon>Eukaryota</taxon>
        <taxon>Fungi</taxon>
        <taxon>Dikarya</taxon>
        <taxon>Ascomycota</taxon>
        <taxon>Pezizomycotina</taxon>
        <taxon>Leotiomycetes</taxon>
        <taxon>Helotiales</taxon>
        <taxon>Sclerotiniaceae</taxon>
        <taxon>Botrytis</taxon>
    </lineage>
</organism>
<feature type="compositionally biased region" description="Polar residues" evidence="1">
    <location>
        <begin position="110"/>
        <end position="122"/>
    </location>
</feature>
<accession>A0A4Z1E7P4</accession>
<dbReference type="OrthoDB" id="3540136at2759"/>
<dbReference type="Proteomes" id="UP000297777">
    <property type="component" value="Unassembled WGS sequence"/>
</dbReference>
<feature type="compositionally biased region" description="Basic and acidic residues" evidence="1">
    <location>
        <begin position="75"/>
        <end position="84"/>
    </location>
</feature>
<dbReference type="AlphaFoldDB" id="A0A4Z1E7P4"/>